<keyword evidence="3" id="KW-0479">Metal-binding</keyword>
<evidence type="ECO:0000256" key="1">
    <source>
        <dbReference type="ARBA" id="ARBA00004613"/>
    </source>
</evidence>
<dbReference type="Pfam" id="PF03723">
    <property type="entry name" value="Hemocyanin_C"/>
    <property type="match status" value="1"/>
</dbReference>
<dbReference type="PANTHER" id="PTHR11511:SF4">
    <property type="entry name" value="PHENOLOXIDASE 2-RELATED"/>
    <property type="match status" value="1"/>
</dbReference>
<dbReference type="InterPro" id="IPR037020">
    <property type="entry name" value="Hemocyanin_C_sf"/>
</dbReference>
<dbReference type="InterPro" id="IPR002227">
    <property type="entry name" value="Tyrosinase_Cu-bd"/>
</dbReference>
<dbReference type="InterPro" id="IPR000896">
    <property type="entry name" value="Hemocyanin/hexamerin_mid_dom"/>
</dbReference>
<comment type="caution">
    <text evidence="7">The sequence shown here is derived from an EMBL/GenBank/DDBJ whole genome shotgun (WGS) entry which is preliminary data.</text>
</comment>
<dbReference type="Gene3D" id="2.60.40.1520">
    <property type="entry name" value="Hemocyanin, C-terminal domain"/>
    <property type="match status" value="2"/>
</dbReference>
<evidence type="ECO:0000259" key="6">
    <source>
        <dbReference type="PROSITE" id="PS00498"/>
    </source>
</evidence>
<name>A0A084SIB8_9BACT</name>
<evidence type="ECO:0000256" key="2">
    <source>
        <dbReference type="ARBA" id="ARBA00022525"/>
    </source>
</evidence>
<dbReference type="GO" id="GO:0016491">
    <property type="term" value="F:oxidoreductase activity"/>
    <property type="evidence" value="ECO:0007669"/>
    <property type="project" value="InterPro"/>
</dbReference>
<keyword evidence="2" id="KW-0964">Secreted</keyword>
<evidence type="ECO:0000256" key="5">
    <source>
        <dbReference type="SAM" id="MobiDB-lite"/>
    </source>
</evidence>
<dbReference type="PROSITE" id="PS00210">
    <property type="entry name" value="HEMOCYANIN_2"/>
    <property type="match status" value="1"/>
</dbReference>
<dbReference type="Gene3D" id="1.10.1280.10">
    <property type="entry name" value="Di-copper center containing domain from catechol oxidase"/>
    <property type="match status" value="1"/>
</dbReference>
<dbReference type="InterPro" id="IPR005203">
    <property type="entry name" value="Hemocyanin_C"/>
</dbReference>
<sequence length="603" mass="67597">MSPAPVEPQERARALLSRESSPTPLPMTARREPSPFGPPSFQNRFLPFLPSHLQLALSLAARFMELANTRPGDEGLGAVLDEAERQALAGDPEWAKYALRVFIAHHPEGRRLSVPPLRERAPHQVLPSGRPEIPRKGNPGTPGAEMWLDYFREDSGLNEHVDAWPVLYPAAGHPDPANPERRLRPEGRAELLACLRQQLLARYDTERLGFGMPRTVPLGDYASPINEGYDAGLPGFAPRPPGLSPRDLPGYGVTDHAMRRDRLFTAASSGLLWRDESPVVIEHLEQLADTAESNPGSVDGEAWADPLGPYGAHHHLGHVLLGCLTSPQNKTGLPGVLTSPATAARDPLFYRWHRHVDDILDAWRSTHLPPYDVSHGPQVLVRKWLGEGIYPAHQSPDILLCFVKDIPGGTSPDFDGQRWGEATFGGEYWTSPPPSFRASTHALNTFMAQQVVRLPDGREVVKQHLSHEPFHSFFRVENLLPHEQKVTVRIYLAADAFAEDRRMWMEMDRFDHTLRPSEQAVIFRPASLASVVHERGWPANLLLPRGRREGMLFRFMVMLTPWNEEREPGDPFHRPVPPGQRIADMLTQSHLATRNIWIHHVTP</sequence>
<feature type="domain" description="Tyrosinase copper-binding" evidence="6">
    <location>
        <begin position="346"/>
        <end position="357"/>
    </location>
</feature>
<dbReference type="SUPFAM" id="SSF81296">
    <property type="entry name" value="E set domains"/>
    <property type="match status" value="1"/>
</dbReference>
<comment type="subcellular location">
    <subcellularLocation>
        <location evidence="1">Secreted</location>
    </subcellularLocation>
</comment>
<proteinExistence type="predicted"/>
<evidence type="ECO:0000313" key="7">
    <source>
        <dbReference type="EMBL" id="KFA88203.1"/>
    </source>
</evidence>
<dbReference type="EMBL" id="JPMI01000300">
    <property type="protein sequence ID" value="KFA88203.1"/>
    <property type="molecule type" value="Genomic_DNA"/>
</dbReference>
<dbReference type="PANTHER" id="PTHR11511">
    <property type="entry name" value="LARVAL STORAGE PROTEIN/PHENOLOXIDASE"/>
    <property type="match status" value="1"/>
</dbReference>
<dbReference type="InterPro" id="IPR008922">
    <property type="entry name" value="Di-copper_centre_dom_sf"/>
</dbReference>
<keyword evidence="4" id="KW-1015">Disulfide bond</keyword>
<gene>
    <name evidence="7" type="ORF">Q664_42530</name>
</gene>
<evidence type="ECO:0000256" key="4">
    <source>
        <dbReference type="ARBA" id="ARBA00023157"/>
    </source>
</evidence>
<evidence type="ECO:0000313" key="8">
    <source>
        <dbReference type="Proteomes" id="UP000028547"/>
    </source>
</evidence>
<dbReference type="InterPro" id="IPR013788">
    <property type="entry name" value="Hemocyanin/hexamerin"/>
</dbReference>
<organism evidence="7 8">
    <name type="scientific">Archangium violaceum Cb vi76</name>
    <dbReference type="NCBI Taxonomy" id="1406225"/>
    <lineage>
        <taxon>Bacteria</taxon>
        <taxon>Pseudomonadati</taxon>
        <taxon>Myxococcota</taxon>
        <taxon>Myxococcia</taxon>
        <taxon>Myxococcales</taxon>
        <taxon>Cystobacterineae</taxon>
        <taxon>Archangiaceae</taxon>
        <taxon>Archangium</taxon>
    </lineage>
</organism>
<feature type="region of interest" description="Disordered" evidence="5">
    <location>
        <begin position="1"/>
        <end position="38"/>
    </location>
</feature>
<dbReference type="AlphaFoldDB" id="A0A084SIB8"/>
<reference evidence="7 8" key="1">
    <citation type="submission" date="2014-07" db="EMBL/GenBank/DDBJ databases">
        <title>Draft Genome Sequence of Gephyronic Acid Producer, Cystobacter violaceus Strain Cb vi76.</title>
        <authorList>
            <person name="Stevens D.C."/>
            <person name="Young J."/>
            <person name="Carmichael R."/>
            <person name="Tan J."/>
            <person name="Taylor R.E."/>
        </authorList>
    </citation>
    <scope>NUCLEOTIDE SEQUENCE [LARGE SCALE GENOMIC DNA]</scope>
    <source>
        <strain evidence="7 8">Cb vi76</strain>
    </source>
</reference>
<dbReference type="Pfam" id="PF00372">
    <property type="entry name" value="Hemocyanin_M"/>
    <property type="match status" value="1"/>
</dbReference>
<dbReference type="GO" id="GO:0046872">
    <property type="term" value="F:metal ion binding"/>
    <property type="evidence" value="ECO:0007669"/>
    <property type="project" value="UniProtKB-KW"/>
</dbReference>
<dbReference type="PROSITE" id="PS00498">
    <property type="entry name" value="TYROSINASE_2"/>
    <property type="match status" value="1"/>
</dbReference>
<protein>
    <recommendedName>
        <fullName evidence="6">Tyrosinase copper-binding domain-containing protein</fullName>
    </recommendedName>
</protein>
<dbReference type="SUPFAM" id="SSF48056">
    <property type="entry name" value="Di-copper centre-containing domain"/>
    <property type="match status" value="1"/>
</dbReference>
<dbReference type="PRINTS" id="PR00187">
    <property type="entry name" value="HAEMOCYANIN"/>
</dbReference>
<dbReference type="Proteomes" id="UP000028547">
    <property type="component" value="Unassembled WGS sequence"/>
</dbReference>
<evidence type="ECO:0000256" key="3">
    <source>
        <dbReference type="ARBA" id="ARBA00022723"/>
    </source>
</evidence>
<dbReference type="InterPro" id="IPR014756">
    <property type="entry name" value="Ig_E-set"/>
</dbReference>
<accession>A0A084SIB8</accession>
<dbReference type="GO" id="GO:0005576">
    <property type="term" value="C:extracellular region"/>
    <property type="evidence" value="ECO:0007669"/>
    <property type="project" value="UniProtKB-SubCell"/>
</dbReference>
<dbReference type="RefSeq" id="WP_043409442.1">
    <property type="nucleotide sequence ID" value="NZ_JPMI01000300.1"/>
</dbReference>